<name>S8EGU9_FOMSC</name>
<organism evidence="2 3">
    <name type="scientific">Fomitopsis schrenkii</name>
    <name type="common">Brown rot fungus</name>
    <dbReference type="NCBI Taxonomy" id="2126942"/>
    <lineage>
        <taxon>Eukaryota</taxon>
        <taxon>Fungi</taxon>
        <taxon>Dikarya</taxon>
        <taxon>Basidiomycota</taxon>
        <taxon>Agaricomycotina</taxon>
        <taxon>Agaricomycetes</taxon>
        <taxon>Polyporales</taxon>
        <taxon>Fomitopsis</taxon>
    </lineage>
</organism>
<dbReference type="InParanoid" id="S8EGU9"/>
<gene>
    <name evidence="2" type="ORF">FOMPIDRAFT_1113618</name>
</gene>
<dbReference type="OrthoDB" id="2751246at2759"/>
<feature type="non-terminal residue" evidence="2">
    <location>
        <position position="227"/>
    </location>
</feature>
<dbReference type="HOGENOM" id="CLU_093362_1_0_1"/>
<protein>
    <submittedName>
        <fullName evidence="2">Uncharacterized protein</fullName>
    </submittedName>
</protein>
<evidence type="ECO:0000256" key="1">
    <source>
        <dbReference type="SAM" id="MobiDB-lite"/>
    </source>
</evidence>
<proteinExistence type="predicted"/>
<accession>S8EGU9</accession>
<evidence type="ECO:0000313" key="3">
    <source>
        <dbReference type="Proteomes" id="UP000015241"/>
    </source>
</evidence>
<sequence>MLDAGAGSHTNLAAIKLTGALKNKLPIWYHLGASKYLRRLNNTPASDCLRNVHGVVTVAQVLLLTRRIHLIEAEGKQDRWDVCQCRGCREDRRKGCPHPEKCCEAAGELLAQIHPRWHPKCEPGDDKLTLTSGRKRDNTEALREGGVLTFNPSVTERGALDDVFRAFTDRPPGTAPTMRAVKGRIVVEESWTVYVEVASLTKQRSPKGLPMYQGGARLDGTDQPRHL</sequence>
<dbReference type="AlphaFoldDB" id="S8EGU9"/>
<dbReference type="Proteomes" id="UP000015241">
    <property type="component" value="Unassembled WGS sequence"/>
</dbReference>
<dbReference type="EMBL" id="KE504127">
    <property type="protein sequence ID" value="EPT04337.1"/>
    <property type="molecule type" value="Genomic_DNA"/>
</dbReference>
<reference evidence="2 3" key="1">
    <citation type="journal article" date="2012" name="Science">
        <title>The Paleozoic origin of enzymatic lignin decomposition reconstructed from 31 fungal genomes.</title>
        <authorList>
            <person name="Floudas D."/>
            <person name="Binder M."/>
            <person name="Riley R."/>
            <person name="Barry K."/>
            <person name="Blanchette R.A."/>
            <person name="Henrissat B."/>
            <person name="Martinez A.T."/>
            <person name="Otillar R."/>
            <person name="Spatafora J.W."/>
            <person name="Yadav J.S."/>
            <person name="Aerts A."/>
            <person name="Benoit I."/>
            <person name="Boyd A."/>
            <person name="Carlson A."/>
            <person name="Copeland A."/>
            <person name="Coutinho P.M."/>
            <person name="de Vries R.P."/>
            <person name="Ferreira P."/>
            <person name="Findley K."/>
            <person name="Foster B."/>
            <person name="Gaskell J."/>
            <person name="Glotzer D."/>
            <person name="Gorecki P."/>
            <person name="Heitman J."/>
            <person name="Hesse C."/>
            <person name="Hori C."/>
            <person name="Igarashi K."/>
            <person name="Jurgens J.A."/>
            <person name="Kallen N."/>
            <person name="Kersten P."/>
            <person name="Kohler A."/>
            <person name="Kuees U."/>
            <person name="Kumar T.K.A."/>
            <person name="Kuo A."/>
            <person name="LaButti K."/>
            <person name="Larrondo L.F."/>
            <person name="Lindquist E."/>
            <person name="Ling A."/>
            <person name="Lombard V."/>
            <person name="Lucas S."/>
            <person name="Lundell T."/>
            <person name="Martin R."/>
            <person name="McLaughlin D.J."/>
            <person name="Morgenstern I."/>
            <person name="Morin E."/>
            <person name="Murat C."/>
            <person name="Nagy L.G."/>
            <person name="Nolan M."/>
            <person name="Ohm R.A."/>
            <person name="Patyshakuliyeva A."/>
            <person name="Rokas A."/>
            <person name="Ruiz-Duenas F.J."/>
            <person name="Sabat G."/>
            <person name="Salamov A."/>
            <person name="Samejima M."/>
            <person name="Schmutz J."/>
            <person name="Slot J.C."/>
            <person name="St John F."/>
            <person name="Stenlid J."/>
            <person name="Sun H."/>
            <person name="Sun S."/>
            <person name="Syed K."/>
            <person name="Tsang A."/>
            <person name="Wiebenga A."/>
            <person name="Young D."/>
            <person name="Pisabarro A."/>
            <person name="Eastwood D.C."/>
            <person name="Martin F."/>
            <person name="Cullen D."/>
            <person name="Grigoriev I.V."/>
            <person name="Hibbett D.S."/>
        </authorList>
    </citation>
    <scope>NUCLEOTIDE SEQUENCE</scope>
    <source>
        <strain evidence="3">FP-58527</strain>
    </source>
</reference>
<keyword evidence="3" id="KW-1185">Reference proteome</keyword>
<evidence type="ECO:0000313" key="2">
    <source>
        <dbReference type="EMBL" id="EPT04337.1"/>
    </source>
</evidence>
<feature type="region of interest" description="Disordered" evidence="1">
    <location>
        <begin position="204"/>
        <end position="227"/>
    </location>
</feature>